<gene>
    <name evidence="2" type="ORF">OH76DRAFT_1491190</name>
</gene>
<evidence type="ECO:0000259" key="1">
    <source>
        <dbReference type="Pfam" id="PF24764"/>
    </source>
</evidence>
<dbReference type="AlphaFoldDB" id="A0A371CGK6"/>
<evidence type="ECO:0000313" key="3">
    <source>
        <dbReference type="Proteomes" id="UP000256964"/>
    </source>
</evidence>
<accession>A0A371CGK6</accession>
<organism evidence="2 3">
    <name type="scientific">Lentinus brumalis</name>
    <dbReference type="NCBI Taxonomy" id="2498619"/>
    <lineage>
        <taxon>Eukaryota</taxon>
        <taxon>Fungi</taxon>
        <taxon>Dikarya</taxon>
        <taxon>Basidiomycota</taxon>
        <taxon>Agaricomycotina</taxon>
        <taxon>Agaricomycetes</taxon>
        <taxon>Polyporales</taxon>
        <taxon>Polyporaceae</taxon>
        <taxon>Lentinus</taxon>
    </lineage>
</organism>
<feature type="domain" description="Integrase core" evidence="1">
    <location>
        <begin position="2"/>
        <end position="48"/>
    </location>
</feature>
<reference evidence="2 3" key="1">
    <citation type="journal article" date="2018" name="Biotechnol. Biofuels">
        <title>Integrative visual omics of the white-rot fungus Polyporus brumalis exposes the biotechnological potential of its oxidative enzymes for delignifying raw plant biomass.</title>
        <authorList>
            <person name="Miyauchi S."/>
            <person name="Rancon A."/>
            <person name="Drula E."/>
            <person name="Hage H."/>
            <person name="Chaduli D."/>
            <person name="Favel A."/>
            <person name="Grisel S."/>
            <person name="Henrissat B."/>
            <person name="Herpoel-Gimbert I."/>
            <person name="Ruiz-Duenas F.J."/>
            <person name="Chevret D."/>
            <person name="Hainaut M."/>
            <person name="Lin J."/>
            <person name="Wang M."/>
            <person name="Pangilinan J."/>
            <person name="Lipzen A."/>
            <person name="Lesage-Meessen L."/>
            <person name="Navarro D."/>
            <person name="Riley R."/>
            <person name="Grigoriev I.V."/>
            <person name="Zhou S."/>
            <person name="Raouche S."/>
            <person name="Rosso M.N."/>
        </authorList>
    </citation>
    <scope>NUCLEOTIDE SEQUENCE [LARGE SCALE GENOMIC DNA]</scope>
    <source>
        <strain evidence="2 3">BRFM 1820</strain>
    </source>
</reference>
<sequence>MGTENNDIEHKMIDHWGEAHRAFLRGRLLHNVRIEHLWCDMHKDCLEMLIHRL</sequence>
<proteinExistence type="predicted"/>
<dbReference type="OrthoDB" id="2686689at2759"/>
<evidence type="ECO:0000313" key="2">
    <source>
        <dbReference type="EMBL" id="RDX39412.1"/>
    </source>
</evidence>
<dbReference type="EMBL" id="KZ857906">
    <property type="protein sequence ID" value="RDX39412.1"/>
    <property type="molecule type" value="Genomic_DNA"/>
</dbReference>
<name>A0A371CGK6_9APHY</name>
<protein>
    <recommendedName>
        <fullName evidence="1">Integrase core domain-containing protein</fullName>
    </recommendedName>
</protein>
<dbReference type="Pfam" id="PF24764">
    <property type="entry name" value="rva_4"/>
    <property type="match status" value="1"/>
</dbReference>
<keyword evidence="3" id="KW-1185">Reference proteome</keyword>
<dbReference type="Proteomes" id="UP000256964">
    <property type="component" value="Unassembled WGS sequence"/>
</dbReference>
<dbReference type="InterPro" id="IPR058913">
    <property type="entry name" value="Integrase_dom_put"/>
</dbReference>